<reference evidence="5 6" key="1">
    <citation type="submission" date="2019-06" db="EMBL/GenBank/DDBJ databases">
        <authorList>
            <person name="Li M."/>
        </authorList>
    </citation>
    <scope>NUCLEOTIDE SEQUENCE [LARGE SCALE GENOMIC DNA]</scope>
    <source>
        <strain evidence="5 6">BGMRC2036</strain>
    </source>
</reference>
<proteinExistence type="inferred from homology"/>
<dbReference type="EMBL" id="VHLG01000003">
    <property type="protein sequence ID" value="TPW31810.1"/>
    <property type="molecule type" value="Genomic_DNA"/>
</dbReference>
<dbReference type="RefSeq" id="WP_141148583.1">
    <property type="nucleotide sequence ID" value="NZ_VHLG01000003.1"/>
</dbReference>
<comment type="similarity">
    <text evidence="1">Belongs to the glycosyltransferase 2 family.</text>
</comment>
<evidence type="ECO:0000313" key="5">
    <source>
        <dbReference type="EMBL" id="TPW31810.1"/>
    </source>
</evidence>
<dbReference type="InterPro" id="IPR029044">
    <property type="entry name" value="Nucleotide-diphossugar_trans"/>
</dbReference>
<evidence type="ECO:0000313" key="6">
    <source>
        <dbReference type="Proteomes" id="UP000318801"/>
    </source>
</evidence>
<dbReference type="Proteomes" id="UP000318801">
    <property type="component" value="Unassembled WGS sequence"/>
</dbReference>
<dbReference type="PANTHER" id="PTHR43179:SF12">
    <property type="entry name" value="GALACTOFURANOSYLTRANSFERASE GLFT2"/>
    <property type="match status" value="1"/>
</dbReference>
<keyword evidence="2" id="KW-0328">Glycosyltransferase</keyword>
<dbReference type="GO" id="GO:0016757">
    <property type="term" value="F:glycosyltransferase activity"/>
    <property type="evidence" value="ECO:0007669"/>
    <property type="project" value="UniProtKB-KW"/>
</dbReference>
<protein>
    <submittedName>
        <fullName evidence="5">Glycosyltransferase family 2 protein</fullName>
    </submittedName>
</protein>
<evidence type="ECO:0000256" key="4">
    <source>
        <dbReference type="SAM" id="Phobius"/>
    </source>
</evidence>
<dbReference type="Pfam" id="PF13641">
    <property type="entry name" value="Glyco_tranf_2_3"/>
    <property type="match status" value="1"/>
</dbReference>
<dbReference type="OrthoDB" id="6116224at2"/>
<evidence type="ECO:0000256" key="2">
    <source>
        <dbReference type="ARBA" id="ARBA00022676"/>
    </source>
</evidence>
<dbReference type="Gene3D" id="3.90.550.10">
    <property type="entry name" value="Spore Coat Polysaccharide Biosynthesis Protein SpsA, Chain A"/>
    <property type="match status" value="1"/>
</dbReference>
<dbReference type="CDD" id="cd00761">
    <property type="entry name" value="Glyco_tranf_GTA_type"/>
    <property type="match status" value="1"/>
</dbReference>
<evidence type="ECO:0000256" key="1">
    <source>
        <dbReference type="ARBA" id="ARBA00006739"/>
    </source>
</evidence>
<keyword evidence="4" id="KW-1133">Transmembrane helix</keyword>
<gene>
    <name evidence="5" type="ORF">FJU08_08725</name>
</gene>
<evidence type="ECO:0000256" key="3">
    <source>
        <dbReference type="ARBA" id="ARBA00022679"/>
    </source>
</evidence>
<keyword evidence="4" id="KW-0812">Transmembrane</keyword>
<keyword evidence="4" id="KW-0472">Membrane</keyword>
<comment type="caution">
    <text evidence="5">The sequence shown here is derived from an EMBL/GenBank/DDBJ whole genome shotgun (WGS) entry which is preliminary data.</text>
</comment>
<accession>A0A506UD05</accession>
<sequence>MEKRFTIMVCTRRRQAQLQTCLRSLLPQLDGSGHVVVVVENDSAEYSRDVVERIAETRPDVTFIYALETEIGLSSARNRVLSIALEQVPEWLVFIDDDETARPDWLAATARGIDTFDADVLTGPVHYVLPEELPLFYQPPKLARNAYGDAMESAATNNAVMRKAFMHEEGRGLRFDPQYQFLGGEDTEFFRRVTSAGGRIVWLDDAVVEEIVAPSRIGLSYNLASWQRVTSAEMVDFMRKHGRLKALRRFLPRAVERGVSAVVMLGFGAVAMVFSRRRGVQTIMRGLKKAMAVVGWFRGFFDLLPQPYREKTTPAIHVGKASRSLR</sequence>
<keyword evidence="3 5" id="KW-0808">Transferase</keyword>
<dbReference type="SUPFAM" id="SSF53448">
    <property type="entry name" value="Nucleotide-diphospho-sugar transferases"/>
    <property type="match status" value="1"/>
</dbReference>
<name>A0A506UD05_9HYPH</name>
<dbReference type="PANTHER" id="PTHR43179">
    <property type="entry name" value="RHAMNOSYLTRANSFERASE WBBL"/>
    <property type="match status" value="1"/>
</dbReference>
<organism evidence="5 6">
    <name type="scientific">Martelella alba</name>
    <dbReference type="NCBI Taxonomy" id="2590451"/>
    <lineage>
        <taxon>Bacteria</taxon>
        <taxon>Pseudomonadati</taxon>
        <taxon>Pseudomonadota</taxon>
        <taxon>Alphaproteobacteria</taxon>
        <taxon>Hyphomicrobiales</taxon>
        <taxon>Aurantimonadaceae</taxon>
        <taxon>Martelella</taxon>
    </lineage>
</organism>
<keyword evidence="6" id="KW-1185">Reference proteome</keyword>
<feature type="transmembrane region" description="Helical" evidence="4">
    <location>
        <begin position="258"/>
        <end position="275"/>
    </location>
</feature>
<dbReference type="AlphaFoldDB" id="A0A506UD05"/>